<dbReference type="EMBL" id="KI913183">
    <property type="protein sequence ID" value="ETV68658.1"/>
    <property type="molecule type" value="Genomic_DNA"/>
</dbReference>
<dbReference type="RefSeq" id="XP_009841883.1">
    <property type="nucleotide sequence ID" value="XM_009843581.1"/>
</dbReference>
<evidence type="ECO:0000313" key="2">
    <source>
        <dbReference type="EMBL" id="ETV68658.1"/>
    </source>
</evidence>
<protein>
    <submittedName>
        <fullName evidence="2">Uncharacterized protein</fullName>
    </submittedName>
</protein>
<dbReference type="VEuPathDB" id="FungiDB:H257_15464"/>
<dbReference type="AlphaFoldDB" id="W4FPR6"/>
<sequence>MASLRPDPGKQQSIPPTLSDTSTVPTPMAIIIVHRNGVPTGILVPATGIIRQPHPTSSQNDSASDTTECPVDPLLTALQLRSTCAADKFLARHDGHTTKRANPRWPSISQNTLICKRTSSLPCQSGSSILLVM</sequence>
<feature type="region of interest" description="Disordered" evidence="1">
    <location>
        <begin position="50"/>
        <end position="69"/>
    </location>
</feature>
<feature type="compositionally biased region" description="Polar residues" evidence="1">
    <location>
        <begin position="54"/>
        <end position="67"/>
    </location>
</feature>
<feature type="compositionally biased region" description="Polar residues" evidence="1">
    <location>
        <begin position="10"/>
        <end position="22"/>
    </location>
</feature>
<proteinExistence type="predicted"/>
<accession>W4FPR6</accession>
<evidence type="ECO:0000256" key="1">
    <source>
        <dbReference type="SAM" id="MobiDB-lite"/>
    </source>
</evidence>
<feature type="region of interest" description="Disordered" evidence="1">
    <location>
        <begin position="1"/>
        <end position="22"/>
    </location>
</feature>
<dbReference type="GeneID" id="20817460"/>
<organism evidence="2">
    <name type="scientific">Aphanomyces astaci</name>
    <name type="common">Crayfish plague agent</name>
    <dbReference type="NCBI Taxonomy" id="112090"/>
    <lineage>
        <taxon>Eukaryota</taxon>
        <taxon>Sar</taxon>
        <taxon>Stramenopiles</taxon>
        <taxon>Oomycota</taxon>
        <taxon>Saprolegniomycetes</taxon>
        <taxon>Saprolegniales</taxon>
        <taxon>Verrucalvaceae</taxon>
        <taxon>Aphanomyces</taxon>
    </lineage>
</organism>
<reference evidence="2" key="1">
    <citation type="submission" date="2013-12" db="EMBL/GenBank/DDBJ databases">
        <title>The Genome Sequence of Aphanomyces astaci APO3.</title>
        <authorList>
            <consortium name="The Broad Institute Genomics Platform"/>
            <person name="Russ C."/>
            <person name="Tyler B."/>
            <person name="van West P."/>
            <person name="Dieguez-Uribeondo J."/>
            <person name="Young S.K."/>
            <person name="Zeng Q."/>
            <person name="Gargeya S."/>
            <person name="Fitzgerald M."/>
            <person name="Abouelleil A."/>
            <person name="Alvarado L."/>
            <person name="Chapman S.B."/>
            <person name="Gainer-Dewar J."/>
            <person name="Goldberg J."/>
            <person name="Griggs A."/>
            <person name="Gujja S."/>
            <person name="Hansen M."/>
            <person name="Howarth C."/>
            <person name="Imamovic A."/>
            <person name="Ireland A."/>
            <person name="Larimer J."/>
            <person name="McCowan C."/>
            <person name="Murphy C."/>
            <person name="Pearson M."/>
            <person name="Poon T.W."/>
            <person name="Priest M."/>
            <person name="Roberts A."/>
            <person name="Saif S."/>
            <person name="Shea T."/>
            <person name="Sykes S."/>
            <person name="Wortman J."/>
            <person name="Nusbaum C."/>
            <person name="Birren B."/>
        </authorList>
    </citation>
    <scope>NUCLEOTIDE SEQUENCE [LARGE SCALE GENOMIC DNA]</scope>
    <source>
        <strain evidence="2">APO3</strain>
    </source>
</reference>
<gene>
    <name evidence="2" type="ORF">H257_15464</name>
</gene>
<name>W4FPR6_APHAT</name>